<evidence type="ECO:0000256" key="5">
    <source>
        <dbReference type="SAM" id="Phobius"/>
    </source>
</evidence>
<evidence type="ECO:0000256" key="2">
    <source>
        <dbReference type="ARBA" id="ARBA00008670"/>
    </source>
</evidence>
<sequence length="350" mass="39732">MDISNTSGNSRPQFYVGDSKSFTKCASMGKVQHASSSCFCAVATDSDASSTSKDSYTSLIRHCSSHHQCRNDSYTPLSIPDSRRSIFDKYYKLRKLFYILCVFNVFLVLVAGSTMGYLLYRTVGTEDRLRDILSTKDNKEVESTLPDSEKQTATHQNTHHLNCTIIKNRRDSSIKLIGNCSLEDLANKAEKILRKNEYVIHLINGVPDSKSTNGDHQIINWQKDTYQSVRYSDRTHSIIAPVTGYYFVYNRMVFSWKPHSSRAHGSRDITDVEIKHSFQRKQLGYPSSVLIHSSSLNCSNNAFVHSSYLQRTIHLTAGDEIRVVVSFSGRAQLDTNPKYIKENNFGMFKI</sequence>
<proteinExistence type="inferred from homology"/>
<feature type="transmembrane region" description="Helical" evidence="5">
    <location>
        <begin position="96"/>
        <end position="120"/>
    </location>
</feature>
<accession>A0AA89C5Q0</accession>
<dbReference type="GO" id="GO:0005615">
    <property type="term" value="C:extracellular space"/>
    <property type="evidence" value="ECO:0007669"/>
    <property type="project" value="UniProtKB-KW"/>
</dbReference>
<evidence type="ECO:0000313" key="7">
    <source>
        <dbReference type="EMBL" id="KAK3095732.1"/>
    </source>
</evidence>
<keyword evidence="3" id="KW-0202">Cytokine</keyword>
<dbReference type="PANTHER" id="PTHR11471">
    <property type="entry name" value="TUMOR NECROSIS FACTOR FAMILY MEMBER"/>
    <property type="match status" value="1"/>
</dbReference>
<comment type="subcellular location">
    <subcellularLocation>
        <location evidence="1">Membrane</location>
    </subcellularLocation>
</comment>
<keyword evidence="4 5" id="KW-0472">Membrane</keyword>
<dbReference type="EMBL" id="VSWD01000008">
    <property type="protein sequence ID" value="KAK3095732.1"/>
    <property type="molecule type" value="Genomic_DNA"/>
</dbReference>
<evidence type="ECO:0000256" key="4">
    <source>
        <dbReference type="ARBA" id="ARBA00023136"/>
    </source>
</evidence>
<evidence type="ECO:0000259" key="6">
    <source>
        <dbReference type="PROSITE" id="PS50049"/>
    </source>
</evidence>
<keyword evidence="5" id="KW-1133">Transmembrane helix</keyword>
<evidence type="ECO:0000256" key="3">
    <source>
        <dbReference type="ARBA" id="ARBA00022514"/>
    </source>
</evidence>
<keyword evidence="5" id="KW-0812">Transmembrane</keyword>
<evidence type="ECO:0000256" key="1">
    <source>
        <dbReference type="ARBA" id="ARBA00004370"/>
    </source>
</evidence>
<name>A0AA89C5Q0_PINIB</name>
<dbReference type="Pfam" id="PF00229">
    <property type="entry name" value="TNF"/>
    <property type="match status" value="1"/>
</dbReference>
<evidence type="ECO:0000313" key="8">
    <source>
        <dbReference type="Proteomes" id="UP001186944"/>
    </source>
</evidence>
<dbReference type="Proteomes" id="UP001186944">
    <property type="component" value="Unassembled WGS sequence"/>
</dbReference>
<dbReference type="SMART" id="SM00207">
    <property type="entry name" value="TNF"/>
    <property type="match status" value="1"/>
</dbReference>
<feature type="domain" description="THD" evidence="6">
    <location>
        <begin position="199"/>
        <end position="350"/>
    </location>
</feature>
<dbReference type="PROSITE" id="PS50049">
    <property type="entry name" value="THD_2"/>
    <property type="match status" value="1"/>
</dbReference>
<protein>
    <recommendedName>
        <fullName evidence="6">THD domain-containing protein</fullName>
    </recommendedName>
</protein>
<dbReference type="GO" id="GO:0016020">
    <property type="term" value="C:membrane"/>
    <property type="evidence" value="ECO:0007669"/>
    <property type="project" value="UniProtKB-SubCell"/>
</dbReference>
<dbReference type="GO" id="GO:0005164">
    <property type="term" value="F:tumor necrosis factor receptor binding"/>
    <property type="evidence" value="ECO:0007669"/>
    <property type="project" value="InterPro"/>
</dbReference>
<dbReference type="GO" id="GO:0005125">
    <property type="term" value="F:cytokine activity"/>
    <property type="evidence" value="ECO:0007669"/>
    <property type="project" value="UniProtKB-KW"/>
</dbReference>
<dbReference type="GO" id="GO:0006955">
    <property type="term" value="P:immune response"/>
    <property type="evidence" value="ECO:0007669"/>
    <property type="project" value="InterPro"/>
</dbReference>
<dbReference type="AlphaFoldDB" id="A0AA89C5Q0"/>
<keyword evidence="8" id="KW-1185">Reference proteome</keyword>
<dbReference type="Gene3D" id="2.60.120.40">
    <property type="match status" value="1"/>
</dbReference>
<dbReference type="InterPro" id="IPR006052">
    <property type="entry name" value="TNF_dom"/>
</dbReference>
<reference evidence="7" key="1">
    <citation type="submission" date="2019-08" db="EMBL/GenBank/DDBJ databases">
        <title>The improved chromosome-level genome for the pearl oyster Pinctada fucata martensii using PacBio sequencing and Hi-C.</title>
        <authorList>
            <person name="Zheng Z."/>
        </authorList>
    </citation>
    <scope>NUCLEOTIDE SEQUENCE</scope>
    <source>
        <strain evidence="7">ZZ-2019</strain>
        <tissue evidence="7">Adductor muscle</tissue>
    </source>
</reference>
<comment type="similarity">
    <text evidence="2">Belongs to the tumor necrosis factor family.</text>
</comment>
<dbReference type="SUPFAM" id="SSF49842">
    <property type="entry name" value="TNF-like"/>
    <property type="match status" value="1"/>
</dbReference>
<gene>
    <name evidence="7" type="ORF">FSP39_018236</name>
</gene>
<comment type="caution">
    <text evidence="7">The sequence shown here is derived from an EMBL/GenBank/DDBJ whole genome shotgun (WGS) entry which is preliminary data.</text>
</comment>
<dbReference type="PANTHER" id="PTHR11471:SF13">
    <property type="entry name" value="TNF FAMILY PROFILE DOMAIN-CONTAINING PROTEIN"/>
    <property type="match status" value="1"/>
</dbReference>
<dbReference type="InterPro" id="IPR008983">
    <property type="entry name" value="Tumour_necrosis_fac-like_dom"/>
</dbReference>
<organism evidence="7 8">
    <name type="scientific">Pinctada imbricata</name>
    <name type="common">Atlantic pearl-oyster</name>
    <name type="synonym">Pinctada martensii</name>
    <dbReference type="NCBI Taxonomy" id="66713"/>
    <lineage>
        <taxon>Eukaryota</taxon>
        <taxon>Metazoa</taxon>
        <taxon>Spiralia</taxon>
        <taxon>Lophotrochozoa</taxon>
        <taxon>Mollusca</taxon>
        <taxon>Bivalvia</taxon>
        <taxon>Autobranchia</taxon>
        <taxon>Pteriomorphia</taxon>
        <taxon>Pterioida</taxon>
        <taxon>Pterioidea</taxon>
        <taxon>Pteriidae</taxon>
        <taxon>Pinctada</taxon>
    </lineage>
</organism>